<dbReference type="EMBL" id="JNBS01001810">
    <property type="protein sequence ID" value="OQR99425.1"/>
    <property type="molecule type" value="Genomic_DNA"/>
</dbReference>
<sequence length="75" mass="7695">MFPPVLLDAEALPAASSTLPPRLAPELPNTDILPPVDDNAAPAVSVIEAPMPEVLLPADTVIVPPAPLVVEPVDS</sequence>
<comment type="caution">
    <text evidence="1">The sequence shown here is derived from an EMBL/GenBank/DDBJ whole genome shotgun (WGS) entry which is preliminary data.</text>
</comment>
<dbReference type="Proteomes" id="UP000243217">
    <property type="component" value="Unassembled WGS sequence"/>
</dbReference>
<accession>A0A1V9ZN42</accession>
<reference evidence="1 2" key="1">
    <citation type="journal article" date="2014" name="Genome Biol. Evol.">
        <title>The secreted proteins of Achlya hypogyna and Thraustotheca clavata identify the ancestral oomycete secretome and reveal gene acquisitions by horizontal gene transfer.</title>
        <authorList>
            <person name="Misner I."/>
            <person name="Blouin N."/>
            <person name="Leonard G."/>
            <person name="Richards T.A."/>
            <person name="Lane C.E."/>
        </authorList>
    </citation>
    <scope>NUCLEOTIDE SEQUENCE [LARGE SCALE GENOMIC DNA]</scope>
    <source>
        <strain evidence="1 2">ATCC 34112</strain>
    </source>
</reference>
<proteinExistence type="predicted"/>
<organism evidence="1 2">
    <name type="scientific">Thraustotheca clavata</name>
    <dbReference type="NCBI Taxonomy" id="74557"/>
    <lineage>
        <taxon>Eukaryota</taxon>
        <taxon>Sar</taxon>
        <taxon>Stramenopiles</taxon>
        <taxon>Oomycota</taxon>
        <taxon>Saprolegniomycetes</taxon>
        <taxon>Saprolegniales</taxon>
        <taxon>Achlyaceae</taxon>
        <taxon>Thraustotheca</taxon>
    </lineage>
</organism>
<gene>
    <name evidence="1" type="ORF">THRCLA_21842</name>
</gene>
<dbReference type="AlphaFoldDB" id="A0A1V9ZN42"/>
<name>A0A1V9ZN42_9STRA</name>
<evidence type="ECO:0000313" key="1">
    <source>
        <dbReference type="EMBL" id="OQR99425.1"/>
    </source>
</evidence>
<protein>
    <submittedName>
        <fullName evidence="1">Uncharacterized protein</fullName>
    </submittedName>
</protein>
<evidence type="ECO:0000313" key="2">
    <source>
        <dbReference type="Proteomes" id="UP000243217"/>
    </source>
</evidence>
<keyword evidence="2" id="KW-1185">Reference proteome</keyword>